<keyword evidence="2" id="KW-1185">Reference proteome</keyword>
<sequence>MHCFPDIYLFNPTCDLAIGNGSPNWQPNKLLKKMEADLSILPLFLGTSNGIVLVEQLPSEKFLKSIEELGINIPVFMKLQKALNAEACPFKDINSLKPWGWSPATHKLLTPLKTKCSEAFQKSPVFNWSAETRDLYSKKFALSILQQIIVEFPDTIFIPKEITGQVCYGQQHIESLLSSWGKLMIKAPWSSSGRGLQPITKTPVHPKVWEKILGIIKDQGYVIVEPLLDKQLDIAFQFELRNRKVSFLGISNFMTDNKGQYTGNRLNGLPDDMNPELKRFAESLPDRIISPLIHILENSELALAYEGNFGVDALIFKTANNQLAVNPCLEINLRQNMGLLSLHLEKFLFPGQKALYQTWYGGGKSFLKFQSEMERKHPLVLKNNKIASGFLALTDAGNDSKFGAYIIAP</sequence>
<comment type="caution">
    <text evidence="1">The sequence shown here is derived from an EMBL/GenBank/DDBJ whole genome shotgun (WGS) entry which is preliminary data.</text>
</comment>
<organism evidence="1 2">
    <name type="scientific">Maribellus luteus</name>
    <dbReference type="NCBI Taxonomy" id="2305463"/>
    <lineage>
        <taxon>Bacteria</taxon>
        <taxon>Pseudomonadati</taxon>
        <taxon>Bacteroidota</taxon>
        <taxon>Bacteroidia</taxon>
        <taxon>Marinilabiliales</taxon>
        <taxon>Prolixibacteraceae</taxon>
        <taxon>Maribellus</taxon>
    </lineage>
</organism>
<evidence type="ECO:0008006" key="3">
    <source>
        <dbReference type="Google" id="ProtNLM"/>
    </source>
</evidence>
<dbReference type="RefSeq" id="WP_119439801.1">
    <property type="nucleotide sequence ID" value="NZ_QWGR01000017.1"/>
</dbReference>
<dbReference type="Proteomes" id="UP000265926">
    <property type="component" value="Unassembled WGS sequence"/>
</dbReference>
<name>A0A399SQN2_9BACT</name>
<proteinExistence type="predicted"/>
<dbReference type="AlphaFoldDB" id="A0A399SQN2"/>
<gene>
    <name evidence="1" type="ORF">D1614_20190</name>
</gene>
<evidence type="ECO:0000313" key="1">
    <source>
        <dbReference type="EMBL" id="RIJ46050.1"/>
    </source>
</evidence>
<dbReference type="EMBL" id="QWGR01000017">
    <property type="protein sequence ID" value="RIJ46050.1"/>
    <property type="molecule type" value="Genomic_DNA"/>
</dbReference>
<reference evidence="1 2" key="1">
    <citation type="submission" date="2018-08" db="EMBL/GenBank/DDBJ databases">
        <title>Pallidiluteibacterium maritimus gen. nov., sp. nov., isolated from coastal sediment.</title>
        <authorList>
            <person name="Zhou L.Y."/>
        </authorList>
    </citation>
    <scope>NUCLEOTIDE SEQUENCE [LARGE SCALE GENOMIC DNA]</scope>
    <source>
        <strain evidence="1 2">XSD2</strain>
    </source>
</reference>
<evidence type="ECO:0000313" key="2">
    <source>
        <dbReference type="Proteomes" id="UP000265926"/>
    </source>
</evidence>
<protein>
    <recommendedName>
        <fullName evidence="3">ATP-grasp domain-containing protein</fullName>
    </recommendedName>
</protein>
<dbReference type="OrthoDB" id="5291617at2"/>
<accession>A0A399SQN2</accession>